<keyword evidence="2" id="KW-1185">Reference proteome</keyword>
<protein>
    <submittedName>
        <fullName evidence="1">Uncharacterized protein</fullName>
    </submittedName>
</protein>
<evidence type="ECO:0000313" key="1">
    <source>
        <dbReference type="EMBL" id="KAF2647282.1"/>
    </source>
</evidence>
<dbReference type="AlphaFoldDB" id="A0A6A6SIS1"/>
<evidence type="ECO:0000313" key="2">
    <source>
        <dbReference type="Proteomes" id="UP000799324"/>
    </source>
</evidence>
<dbReference type="Proteomes" id="UP000799324">
    <property type="component" value="Unassembled WGS sequence"/>
</dbReference>
<sequence length="120" mass="14389">MVTDQTCTFRHTEDWTLTQTLQWEASNFSKFGMVLAQLGMGKLYKAPRDNDEDLRELLRNTQRRAGPRYCRALETCFDMGKMQHKCRAQYLWRALENVVKPIQERYAIVNEEYEDYTRRL</sequence>
<accession>A0A6A6SIS1</accession>
<reference evidence="1" key="1">
    <citation type="journal article" date="2020" name="Stud. Mycol.">
        <title>101 Dothideomycetes genomes: a test case for predicting lifestyles and emergence of pathogens.</title>
        <authorList>
            <person name="Haridas S."/>
            <person name="Albert R."/>
            <person name="Binder M."/>
            <person name="Bloem J."/>
            <person name="Labutti K."/>
            <person name="Salamov A."/>
            <person name="Andreopoulos B."/>
            <person name="Baker S."/>
            <person name="Barry K."/>
            <person name="Bills G."/>
            <person name="Bluhm B."/>
            <person name="Cannon C."/>
            <person name="Castanera R."/>
            <person name="Culley D."/>
            <person name="Daum C."/>
            <person name="Ezra D."/>
            <person name="Gonzalez J."/>
            <person name="Henrissat B."/>
            <person name="Kuo A."/>
            <person name="Liang C."/>
            <person name="Lipzen A."/>
            <person name="Lutzoni F."/>
            <person name="Magnuson J."/>
            <person name="Mondo S."/>
            <person name="Nolan M."/>
            <person name="Ohm R."/>
            <person name="Pangilinan J."/>
            <person name="Park H.-J."/>
            <person name="Ramirez L."/>
            <person name="Alfaro M."/>
            <person name="Sun H."/>
            <person name="Tritt A."/>
            <person name="Yoshinaga Y."/>
            <person name="Zwiers L.-H."/>
            <person name="Turgeon B."/>
            <person name="Goodwin S."/>
            <person name="Spatafora J."/>
            <person name="Crous P."/>
            <person name="Grigoriev I."/>
        </authorList>
    </citation>
    <scope>NUCLEOTIDE SEQUENCE</scope>
    <source>
        <strain evidence="1">CBS 122681</strain>
    </source>
</reference>
<name>A0A6A6SIS1_9PLEO</name>
<dbReference type="EMBL" id="MU004643">
    <property type="protein sequence ID" value="KAF2647282.1"/>
    <property type="molecule type" value="Genomic_DNA"/>
</dbReference>
<gene>
    <name evidence="1" type="ORF">K491DRAFT_699729</name>
</gene>
<organism evidence="1 2">
    <name type="scientific">Lophiostoma macrostomum CBS 122681</name>
    <dbReference type="NCBI Taxonomy" id="1314788"/>
    <lineage>
        <taxon>Eukaryota</taxon>
        <taxon>Fungi</taxon>
        <taxon>Dikarya</taxon>
        <taxon>Ascomycota</taxon>
        <taxon>Pezizomycotina</taxon>
        <taxon>Dothideomycetes</taxon>
        <taxon>Pleosporomycetidae</taxon>
        <taxon>Pleosporales</taxon>
        <taxon>Lophiostomataceae</taxon>
        <taxon>Lophiostoma</taxon>
    </lineage>
</organism>
<proteinExistence type="predicted"/>